<feature type="region of interest" description="Disordered" evidence="11">
    <location>
        <begin position="219"/>
        <end position="272"/>
    </location>
</feature>
<keyword evidence="6 10" id="KW-1015">Disulfide bond</keyword>
<dbReference type="Gene3D" id="1.50.10.10">
    <property type="match status" value="1"/>
</dbReference>
<evidence type="ECO:0000256" key="5">
    <source>
        <dbReference type="ARBA" id="ARBA00023001"/>
    </source>
</evidence>
<reference evidence="13" key="1">
    <citation type="journal article" date="2010" name="Science">
        <title>Plasticity of animal genome architecture unmasked by rapid evolution of a pelagic tunicate.</title>
        <authorList>
            <person name="Denoeud F."/>
            <person name="Henriet S."/>
            <person name="Mungpakdee S."/>
            <person name="Aury J.M."/>
            <person name="Da Silva C."/>
            <person name="Brinkmann H."/>
            <person name="Mikhaleva J."/>
            <person name="Olsen L.C."/>
            <person name="Jubin C."/>
            <person name="Canestro C."/>
            <person name="Bouquet J.M."/>
            <person name="Danks G."/>
            <person name="Poulain J."/>
            <person name="Campsteijn C."/>
            <person name="Adamski M."/>
            <person name="Cross I."/>
            <person name="Yadetie F."/>
            <person name="Muffato M."/>
            <person name="Louis A."/>
            <person name="Butcher S."/>
            <person name="Tsagkogeorga G."/>
            <person name="Konrad A."/>
            <person name="Singh S."/>
            <person name="Jensen M.F."/>
            <person name="Cong E.H."/>
            <person name="Eikeseth-Otteraa H."/>
            <person name="Noel B."/>
            <person name="Anthouard V."/>
            <person name="Porcel B.M."/>
            <person name="Kachouri-Lafond R."/>
            <person name="Nishino A."/>
            <person name="Ugolini M."/>
            <person name="Chourrout P."/>
            <person name="Nishida H."/>
            <person name="Aasland R."/>
            <person name="Huzurbazar S."/>
            <person name="Westhof E."/>
            <person name="Delsuc F."/>
            <person name="Lehrach H."/>
            <person name="Reinhardt R."/>
            <person name="Weissenbach J."/>
            <person name="Roy S.W."/>
            <person name="Artiguenave F."/>
            <person name="Postlethwait J.H."/>
            <person name="Manak J.R."/>
            <person name="Thompson E.M."/>
            <person name="Jaillon O."/>
            <person name="Du Pasquier L."/>
            <person name="Boudinot P."/>
            <person name="Liberles D.A."/>
            <person name="Volff J.N."/>
            <person name="Philippe H."/>
            <person name="Lenhard B."/>
            <person name="Roest Crollius H."/>
            <person name="Wincker P."/>
            <person name="Chourrout D."/>
        </authorList>
    </citation>
    <scope>NUCLEOTIDE SEQUENCE [LARGE SCALE GENOMIC DNA]</scope>
</reference>
<gene>
    <name evidence="13" type="ORF">GSOID_T00028589001</name>
</gene>
<keyword evidence="7" id="KW-0119">Carbohydrate metabolism</keyword>
<feature type="compositionally biased region" description="Polar residues" evidence="11">
    <location>
        <begin position="300"/>
        <end position="334"/>
    </location>
</feature>
<keyword evidence="4" id="KW-0378">Hydrolase</keyword>
<dbReference type="InterPro" id="IPR012341">
    <property type="entry name" value="6hp_glycosidase-like_sf"/>
</dbReference>
<evidence type="ECO:0000256" key="6">
    <source>
        <dbReference type="ARBA" id="ARBA00023157"/>
    </source>
</evidence>
<evidence type="ECO:0000256" key="1">
    <source>
        <dbReference type="ARBA" id="ARBA00000966"/>
    </source>
</evidence>
<name>E4YKU5_OIKDI</name>
<comment type="similarity">
    <text evidence="2">Belongs to the glycosyl hydrolase 9 (cellulase E) family.</text>
</comment>
<dbReference type="GO" id="GO:0030245">
    <property type="term" value="P:cellulose catabolic process"/>
    <property type="evidence" value="ECO:0007669"/>
    <property type="project" value="UniProtKB-KW"/>
</dbReference>
<comment type="caution">
    <text evidence="10">Lacks conserved residue(s) required for the propagation of feature annotation.</text>
</comment>
<evidence type="ECO:0000256" key="9">
    <source>
        <dbReference type="ARBA" id="ARBA00023326"/>
    </source>
</evidence>
<evidence type="ECO:0000256" key="8">
    <source>
        <dbReference type="ARBA" id="ARBA00023295"/>
    </source>
</evidence>
<feature type="compositionally biased region" description="Polar residues" evidence="11">
    <location>
        <begin position="807"/>
        <end position="829"/>
    </location>
</feature>
<keyword evidence="8" id="KW-0326">Glycosidase</keyword>
<sequence>MKCFSNLFLPIFIQLIDPSYGAFQIFGSGGRSSANNVETRPFTPVRADVKREFGIKQPVVIERPPTRAPAAAPAPQTSRSFPSRSFNSQKEPSSGPKFQTSSGPSATSLSKIAKPSTSGGWKPSSWSSARKPSSPHHGPSFRELGKLGGGIEVPRSSVGNTASSSFANRNSNSFSFTSSVSEETGWKGISQSQPTASSFDRLDRFMPQENIRRPEAVNTFQSREPQGLPSWNGDNLWDQGRTPAPTGPSWRTTRATIAPTTQSTRLYAPTTRSPISFQTQKFQFDSNSRLESARKQLLLQSQQNERMSESRSSNTFLEQYSSGPQQSAGFSSNGKGDRSLLNYQNSFRAEDVRSGMVAENRGQVRIEKPPEVRTTGNPFDAEVSDQWEGETEGAIYHGLEEKDRQEYKNKNPDKWADLDGDGVLEFDPDMPDYPAYKFFTETRWESDTDGGYIGILYVPITRDVDGWSITLKFSMPVTKLENWEYSPTVQSPSDGVTCMLHNNHWNGVRMQGTQMRIRIMVEFDRTPGMPPGMIPQPAAALLGTIWYPDGSNANYDEGVSRNTVSYNEGFSNLPKPETASNVKSYTDPVNERLEQTKSQGDNIKWNNAAMFQDNYRSQLSWLDTPLFGGEPTEAPKASTTADPYAGLSSNLIKGRTSPNQINFSGNLAGVSGISSSAQKTLDEIAMRLRMLEENTQTDIIMNAFGEVRTTRSTTTTTTVATTKRTLTMCEKRSIAERRMCKQPSCFRHMCLENGDFSPSQCWPKVGLCWCVTIDGLKLSTTIRKMIKFKSSSCQLTYDPTGIAASRDANTVSAPSNPQQSYGSSQDNTGYESSQISQSYEEVQVKEAPTPRPTVKYDRYSKHDWSQVIKLSSQFYFAQMSVVLKLPIDHPVRWRLSAHENDGRPCGVDLSGGFYDSGDFMKYTFPMAWTMTMLSWGAIEHRSTLENVGRWKDLSKIITTGAEYLLKTNPSPRVLYAIVGDPEIDHQYWGRKPSKDQNSIRPCLKVTQWAHGTDLAAEVAGALAAASMVVSDEALASKCWHKAQELYDFGDKHRGKYSDVVREVKDYFQTFKDYYPSNDYTDELGWGALWLYKASKVTRNFPARSAYTVFQLGKRVDSFNWDQKHAGVQLLLAELTQEPKYIADISTFCDYNMPHGGAKYTPGGLLFIEKWGVLRHSLNIAYICLRAGTLMGMDSIRQSNYRKFAMSQLDYMLGGQGRSFLVGYGKNFPDRPHHRTASCSLVGPCSWEAFKAMLMGALVGGPDENDIFVNNRTDFVRNEVALDYNAALTSLAALMLDLERGNVG</sequence>
<dbReference type="InterPro" id="IPR036857">
    <property type="entry name" value="Thyroglobulin_1_sf"/>
</dbReference>
<evidence type="ECO:0000256" key="10">
    <source>
        <dbReference type="PROSITE-ProRule" id="PRU00500"/>
    </source>
</evidence>
<feature type="region of interest" description="Disordered" evidence="11">
    <location>
        <begin position="56"/>
        <end position="156"/>
    </location>
</feature>
<evidence type="ECO:0000256" key="2">
    <source>
        <dbReference type="ARBA" id="ARBA00007072"/>
    </source>
</evidence>
<feature type="region of interest" description="Disordered" evidence="11">
    <location>
        <begin position="807"/>
        <end position="832"/>
    </location>
</feature>
<feature type="disulfide bond" evidence="10">
    <location>
        <begin position="761"/>
        <end position="768"/>
    </location>
</feature>
<feature type="region of interest" description="Disordered" evidence="11">
    <location>
        <begin position="300"/>
        <end position="337"/>
    </location>
</feature>
<organism evidence="13">
    <name type="scientific">Oikopleura dioica</name>
    <name type="common">Tunicate</name>
    <dbReference type="NCBI Taxonomy" id="34765"/>
    <lineage>
        <taxon>Eukaryota</taxon>
        <taxon>Metazoa</taxon>
        <taxon>Chordata</taxon>
        <taxon>Tunicata</taxon>
        <taxon>Appendicularia</taxon>
        <taxon>Copelata</taxon>
        <taxon>Oikopleuridae</taxon>
        <taxon>Oikopleura</taxon>
    </lineage>
</organism>
<evidence type="ECO:0000313" key="13">
    <source>
        <dbReference type="EMBL" id="CBY36106.1"/>
    </source>
</evidence>
<keyword evidence="9" id="KW-0624">Polysaccharide degradation</keyword>
<protein>
    <recommendedName>
        <fullName evidence="3">cellulase</fullName>
        <ecNumber evidence="3">3.2.1.4</ecNumber>
    </recommendedName>
</protein>
<evidence type="ECO:0000256" key="11">
    <source>
        <dbReference type="SAM" id="MobiDB-lite"/>
    </source>
</evidence>
<evidence type="ECO:0000256" key="7">
    <source>
        <dbReference type="ARBA" id="ARBA00023277"/>
    </source>
</evidence>
<feature type="domain" description="Thyroglobulin type-1" evidence="12">
    <location>
        <begin position="737"/>
        <end position="793"/>
    </location>
</feature>
<accession>E4YKU5</accession>
<dbReference type="InterPro" id="IPR008928">
    <property type="entry name" value="6-hairpin_glycosidase_sf"/>
</dbReference>
<dbReference type="SUPFAM" id="SSF57610">
    <property type="entry name" value="Thyroglobulin type-1 domain"/>
    <property type="match status" value="1"/>
</dbReference>
<dbReference type="Pfam" id="PF00086">
    <property type="entry name" value="Thyroglobulin_1"/>
    <property type="match status" value="1"/>
</dbReference>
<dbReference type="Pfam" id="PF00759">
    <property type="entry name" value="Glyco_hydro_9"/>
    <property type="match status" value="1"/>
</dbReference>
<evidence type="ECO:0000259" key="12">
    <source>
        <dbReference type="PROSITE" id="PS51162"/>
    </source>
</evidence>
<dbReference type="SUPFAM" id="SSF48208">
    <property type="entry name" value="Six-hairpin glycosidases"/>
    <property type="match status" value="1"/>
</dbReference>
<dbReference type="CDD" id="cd00191">
    <property type="entry name" value="TY"/>
    <property type="match status" value="1"/>
</dbReference>
<dbReference type="InterPro" id="IPR000716">
    <property type="entry name" value="Thyroglobulin_1"/>
</dbReference>
<dbReference type="PANTHER" id="PTHR22298">
    <property type="entry name" value="ENDO-1,4-BETA-GLUCANASE"/>
    <property type="match status" value="1"/>
</dbReference>
<feature type="compositionally biased region" description="Low complexity" evidence="11">
    <location>
        <begin position="121"/>
        <end position="132"/>
    </location>
</feature>
<comment type="catalytic activity">
    <reaction evidence="1">
        <text>Endohydrolysis of (1-&gt;4)-beta-D-glucosidic linkages in cellulose, lichenin and cereal beta-D-glucans.</text>
        <dbReference type="EC" id="3.2.1.4"/>
    </reaction>
</comment>
<dbReference type="EMBL" id="FN654724">
    <property type="protein sequence ID" value="CBY36106.1"/>
    <property type="molecule type" value="Genomic_DNA"/>
</dbReference>
<dbReference type="InterPro" id="IPR001701">
    <property type="entry name" value="Glyco_hydro_9"/>
</dbReference>
<feature type="compositionally biased region" description="Polar residues" evidence="11">
    <location>
        <begin position="249"/>
        <end position="272"/>
    </location>
</feature>
<dbReference type="PROSITE" id="PS51162">
    <property type="entry name" value="THYROGLOBULIN_1_2"/>
    <property type="match status" value="1"/>
</dbReference>
<dbReference type="EC" id="3.2.1.4" evidence="3"/>
<feature type="compositionally biased region" description="Polar residues" evidence="11">
    <location>
        <begin position="76"/>
        <end position="119"/>
    </location>
</feature>
<dbReference type="Proteomes" id="UP000011014">
    <property type="component" value="Unassembled WGS sequence"/>
</dbReference>
<keyword evidence="5" id="KW-0136">Cellulose degradation</keyword>
<proteinExistence type="inferred from homology"/>
<evidence type="ECO:0000256" key="3">
    <source>
        <dbReference type="ARBA" id="ARBA00012601"/>
    </source>
</evidence>
<evidence type="ECO:0000256" key="4">
    <source>
        <dbReference type="ARBA" id="ARBA00022801"/>
    </source>
</evidence>
<dbReference type="GO" id="GO:0008810">
    <property type="term" value="F:cellulase activity"/>
    <property type="evidence" value="ECO:0007669"/>
    <property type="project" value="UniProtKB-EC"/>
</dbReference>
<dbReference type="Gene3D" id="4.10.800.10">
    <property type="entry name" value="Thyroglobulin type-1"/>
    <property type="match status" value="1"/>
</dbReference>